<feature type="compositionally biased region" description="Polar residues" evidence="1">
    <location>
        <begin position="666"/>
        <end position="679"/>
    </location>
</feature>
<feature type="compositionally biased region" description="Acidic residues" evidence="1">
    <location>
        <begin position="1112"/>
        <end position="1122"/>
    </location>
</feature>
<dbReference type="GO" id="GO:0007224">
    <property type="term" value="P:smoothened signaling pathway"/>
    <property type="evidence" value="ECO:0007669"/>
    <property type="project" value="InterPro"/>
</dbReference>
<feature type="compositionally biased region" description="Pro residues" evidence="1">
    <location>
        <begin position="649"/>
        <end position="663"/>
    </location>
</feature>
<dbReference type="AlphaFoldDB" id="A0A4W3GGW0"/>
<feature type="region of interest" description="Disordered" evidence="1">
    <location>
        <begin position="247"/>
        <end position="276"/>
    </location>
</feature>
<evidence type="ECO:0000313" key="2">
    <source>
        <dbReference type="Ensembl" id="ENSCMIP00000002683.1"/>
    </source>
</evidence>
<feature type="compositionally biased region" description="Polar residues" evidence="1">
    <location>
        <begin position="970"/>
        <end position="979"/>
    </location>
</feature>
<dbReference type="Ensembl" id="ENSCMIT00000002776.1">
    <property type="protein sequence ID" value="ENSCMIP00000002683.1"/>
    <property type="gene ID" value="ENSCMIG00000001587.1"/>
</dbReference>
<feature type="region of interest" description="Disordered" evidence="1">
    <location>
        <begin position="907"/>
        <end position="927"/>
    </location>
</feature>
<feature type="compositionally biased region" description="Polar residues" evidence="1">
    <location>
        <begin position="799"/>
        <end position="808"/>
    </location>
</feature>
<dbReference type="PANTHER" id="PTHR15721:SF2">
    <property type="entry name" value="PROTEIN TALPID3"/>
    <property type="match status" value="1"/>
</dbReference>
<feature type="region of interest" description="Disordered" evidence="1">
    <location>
        <begin position="627"/>
        <end position="827"/>
    </location>
</feature>
<dbReference type="Proteomes" id="UP000314986">
    <property type="component" value="Unassembled WGS sequence"/>
</dbReference>
<dbReference type="FunCoup" id="A0A4W3GGW0">
    <property type="interactions" value="516"/>
</dbReference>
<feature type="region of interest" description="Disordered" evidence="1">
    <location>
        <begin position="1102"/>
        <end position="1122"/>
    </location>
</feature>
<feature type="compositionally biased region" description="Low complexity" evidence="1">
    <location>
        <begin position="809"/>
        <end position="824"/>
    </location>
</feature>
<name>A0A4W3GGW0_CALMI</name>
<dbReference type="OMA" id="SARNYHQ"/>
<gene>
    <name evidence="2" type="primary">kiaa0586</name>
</gene>
<dbReference type="Pfam" id="PF15324">
    <property type="entry name" value="TALPID3"/>
    <property type="match status" value="1"/>
</dbReference>
<dbReference type="PANTHER" id="PTHR15721">
    <property type="entry name" value="KIAA0586 PROTEIN"/>
    <property type="match status" value="1"/>
</dbReference>
<evidence type="ECO:0000256" key="1">
    <source>
        <dbReference type="SAM" id="MobiDB-lite"/>
    </source>
</evidence>
<feature type="region of interest" description="Disordered" evidence="1">
    <location>
        <begin position="956"/>
        <end position="988"/>
    </location>
</feature>
<dbReference type="GO" id="GO:0036064">
    <property type="term" value="C:ciliary basal body"/>
    <property type="evidence" value="ECO:0007669"/>
    <property type="project" value="TreeGrafter"/>
</dbReference>
<organism evidence="2 3">
    <name type="scientific">Callorhinchus milii</name>
    <name type="common">Ghost shark</name>
    <dbReference type="NCBI Taxonomy" id="7868"/>
    <lineage>
        <taxon>Eukaryota</taxon>
        <taxon>Metazoa</taxon>
        <taxon>Chordata</taxon>
        <taxon>Craniata</taxon>
        <taxon>Vertebrata</taxon>
        <taxon>Chondrichthyes</taxon>
        <taxon>Holocephali</taxon>
        <taxon>Chimaeriformes</taxon>
        <taxon>Callorhinchidae</taxon>
        <taxon>Callorhinchus</taxon>
    </lineage>
</organism>
<feature type="compositionally biased region" description="Polar residues" evidence="1">
    <location>
        <begin position="7"/>
        <end position="16"/>
    </location>
</feature>
<feature type="region of interest" description="Disordered" evidence="1">
    <location>
        <begin position="1"/>
        <end position="47"/>
    </location>
</feature>
<reference evidence="3" key="2">
    <citation type="journal article" date="2007" name="PLoS Biol.">
        <title>Survey sequencing and comparative analysis of the elephant shark (Callorhinchus milii) genome.</title>
        <authorList>
            <person name="Venkatesh B."/>
            <person name="Kirkness E.F."/>
            <person name="Loh Y.H."/>
            <person name="Halpern A.L."/>
            <person name="Lee A.P."/>
            <person name="Johnson J."/>
            <person name="Dandona N."/>
            <person name="Viswanathan L.D."/>
            <person name="Tay A."/>
            <person name="Venter J.C."/>
            <person name="Strausberg R.L."/>
            <person name="Brenner S."/>
        </authorList>
    </citation>
    <scope>NUCLEOTIDE SEQUENCE [LARGE SCALE GENOMIC DNA]</scope>
</reference>
<feature type="compositionally biased region" description="Low complexity" evidence="1">
    <location>
        <begin position="417"/>
        <end position="432"/>
    </location>
</feature>
<keyword evidence="3" id="KW-1185">Reference proteome</keyword>
<dbReference type="InterPro" id="IPR029246">
    <property type="entry name" value="TALPID3"/>
</dbReference>
<reference evidence="2" key="5">
    <citation type="submission" date="2025-09" db="UniProtKB">
        <authorList>
            <consortium name="Ensembl"/>
        </authorList>
    </citation>
    <scope>IDENTIFICATION</scope>
</reference>
<feature type="compositionally biased region" description="Low complexity" evidence="1">
    <location>
        <begin position="708"/>
        <end position="733"/>
    </location>
</feature>
<proteinExistence type="predicted"/>
<feature type="region of interest" description="Disordered" evidence="1">
    <location>
        <begin position="180"/>
        <end position="225"/>
    </location>
</feature>
<dbReference type="InParanoid" id="A0A4W3GGW0"/>
<reference evidence="3" key="1">
    <citation type="journal article" date="2006" name="Science">
        <title>Ancient noncoding elements conserved in the human genome.</title>
        <authorList>
            <person name="Venkatesh B."/>
            <person name="Kirkness E.F."/>
            <person name="Loh Y.H."/>
            <person name="Halpern A.L."/>
            <person name="Lee A.P."/>
            <person name="Johnson J."/>
            <person name="Dandona N."/>
            <person name="Viswanathan L.D."/>
            <person name="Tay A."/>
            <person name="Venter J.C."/>
            <person name="Strausberg R.L."/>
            <person name="Brenner S."/>
        </authorList>
    </citation>
    <scope>NUCLEOTIDE SEQUENCE [LARGE SCALE GENOMIC DNA]</scope>
</reference>
<reference evidence="3" key="3">
    <citation type="journal article" date="2014" name="Nature">
        <title>Elephant shark genome provides unique insights into gnathostome evolution.</title>
        <authorList>
            <consortium name="International Elephant Shark Genome Sequencing Consortium"/>
            <person name="Venkatesh B."/>
            <person name="Lee A.P."/>
            <person name="Ravi V."/>
            <person name="Maurya A.K."/>
            <person name="Lian M.M."/>
            <person name="Swann J.B."/>
            <person name="Ohta Y."/>
            <person name="Flajnik M.F."/>
            <person name="Sutoh Y."/>
            <person name="Kasahara M."/>
            <person name="Hoon S."/>
            <person name="Gangu V."/>
            <person name="Roy S.W."/>
            <person name="Irimia M."/>
            <person name="Korzh V."/>
            <person name="Kondrychyn I."/>
            <person name="Lim Z.W."/>
            <person name="Tay B.H."/>
            <person name="Tohari S."/>
            <person name="Kong K.W."/>
            <person name="Ho S."/>
            <person name="Lorente-Galdos B."/>
            <person name="Quilez J."/>
            <person name="Marques-Bonet T."/>
            <person name="Raney B.J."/>
            <person name="Ingham P.W."/>
            <person name="Tay A."/>
            <person name="Hillier L.W."/>
            <person name="Minx P."/>
            <person name="Boehm T."/>
            <person name="Wilson R.K."/>
            <person name="Brenner S."/>
            <person name="Warren W.C."/>
        </authorList>
    </citation>
    <scope>NUCLEOTIDE SEQUENCE [LARGE SCALE GENOMIC DNA]</scope>
</reference>
<protein>
    <recommendedName>
        <fullName evidence="4">Protein TALPID3</fullName>
    </recommendedName>
</protein>
<feature type="compositionally biased region" description="Polar residues" evidence="1">
    <location>
        <begin position="32"/>
        <end position="47"/>
    </location>
</feature>
<evidence type="ECO:0000313" key="3">
    <source>
        <dbReference type="Proteomes" id="UP000314986"/>
    </source>
</evidence>
<accession>A0A4W3GGW0</accession>
<reference evidence="2" key="4">
    <citation type="submission" date="2025-08" db="UniProtKB">
        <authorList>
            <consortium name="Ensembl"/>
        </authorList>
    </citation>
    <scope>IDENTIFICATION</scope>
</reference>
<evidence type="ECO:0008006" key="4">
    <source>
        <dbReference type="Google" id="ProtNLM"/>
    </source>
</evidence>
<dbReference type="STRING" id="7868.ENSCMIP00000002683"/>
<sequence>MQDIKKNVSTNQSISHKTIDSPPLRHHLPKRTFSSSKLVNPSPTQKPSLLQAAKAPASMFEDAERILRAVQSNKKCLEENLQSIVRGKDSTLMYSLVDTLAANSDAAERLRIRKTVDAWIAVISHDIKGEIAKKDFLQEITSEEKEHEQIWMKKGCDVKDIKFNKDGKDKAQTKLTRITKKSLSTARPLQKPLTEPYGKRNPRSKPATQQREQKSKVIADPDAISSAEPVLQGEDYLRRVYGKALYQGHRSTSKKGPYLRFNSPAPKAKPQRPKMVENTKGVKVKSARTQTNPFPVKTVVSSPTIQRPFSAPLLPSNQYLFSPSNEMASSSAISGPVEGHLLPMAIPLGEPRIDGGVLQPARLLISGAQPVTLTTSIPPKPQLRVRKPNAAVVHVKSEKKSLPKLCVQVLPNVDIDSLPSDSPSASHRSSSPEQKQLSPQPAQSLIKLPEVIHGAEGEEEPGFPGISFIAVTDVVEDQDNEDALPEPSEPGIELEGFAGSVSLSYHGTPFPPSAPAPQPVVDIVDRMIQRKESIENQLVEWVEQELMSQIISEMYPFQPAPVPHVSNRDESEESLDSASDIVEAAGGSGLQLFVDAGVPVDSGLVRQFVNEALAEIVAIMLGQRESQSTDPVQEGAIGQTPSPEVLVPTPVPTPRHTPSPPAKGSPTIQTPELTPQGSVAVSEEREPESETELKSLAELSPVESPAKVSPVGTPAVTPVPTPSRVSTPSLVTTKDACQVPSPQLPNPWGDAELPLEEENPNSRPETSLQPRAVCMSVAKDEEPETLILPPRPVVAVPEQSPSTPPQARTTPPSTEESSSTISTETADRNISEGEVLISYGQIAAAKAFLEGGLPLPHLNESLSSTLRDAQEMDEDSPSEGQVIRAPHRGGEMYSFGTLLANMNRGPFAPQEIYHPENSDDENSAGQISEGQMPQLTAATERILTGHSQYMNPFAVNRHGTSIQRRRRLTSPGQLGSQTGRSERLSEASYGPMSLAELEAQTVLAPRTRQVIVAPQKTGVRGQGDEIAGTEQRPAITHLLLVEPATLSHLQPSTQGDMDQMRVEPNIYLGSQFPGTEAETNLQSNLQASPLKMSVTLPSMNEEEQCDSISTIDGDDTSGADIF</sequence>
<dbReference type="GeneTree" id="ENSGT00390000012397"/>
<dbReference type="GO" id="GO:0005814">
    <property type="term" value="C:centriole"/>
    <property type="evidence" value="ECO:0007669"/>
    <property type="project" value="TreeGrafter"/>
</dbReference>
<feature type="region of interest" description="Disordered" evidence="1">
    <location>
        <begin position="417"/>
        <end position="441"/>
    </location>
</feature>